<dbReference type="RefSeq" id="XP_001445087.1">
    <property type="nucleotide sequence ID" value="XM_001445050.1"/>
</dbReference>
<protein>
    <recommendedName>
        <fullName evidence="3">Dynein light chain</fullName>
    </recommendedName>
</protein>
<dbReference type="EMBL" id="CT868283">
    <property type="protein sequence ID" value="CAK77690.1"/>
    <property type="molecule type" value="Genomic_DNA"/>
</dbReference>
<dbReference type="HOGENOM" id="CLU_2872452_0_0_1"/>
<accession>A0D3S3</accession>
<name>A0D3S3_PARTE</name>
<gene>
    <name evidence="1" type="ORF">GSPATT00039243001</name>
</gene>
<keyword evidence="2" id="KW-1185">Reference proteome</keyword>
<dbReference type="GeneID" id="5030872"/>
<reference evidence="1 2" key="1">
    <citation type="journal article" date="2006" name="Nature">
        <title>Global trends of whole-genome duplications revealed by the ciliate Paramecium tetraurelia.</title>
        <authorList>
            <consortium name="Genoscope"/>
            <person name="Aury J.-M."/>
            <person name="Jaillon O."/>
            <person name="Duret L."/>
            <person name="Noel B."/>
            <person name="Jubin C."/>
            <person name="Porcel B.M."/>
            <person name="Segurens B."/>
            <person name="Daubin V."/>
            <person name="Anthouard V."/>
            <person name="Aiach N."/>
            <person name="Arnaiz O."/>
            <person name="Billaut A."/>
            <person name="Beisson J."/>
            <person name="Blanc I."/>
            <person name="Bouhouche K."/>
            <person name="Camara F."/>
            <person name="Duharcourt S."/>
            <person name="Guigo R."/>
            <person name="Gogendeau D."/>
            <person name="Katinka M."/>
            <person name="Keller A.-M."/>
            <person name="Kissmehl R."/>
            <person name="Klotz C."/>
            <person name="Koll F."/>
            <person name="Le Moue A."/>
            <person name="Lepere C."/>
            <person name="Malinsky S."/>
            <person name="Nowacki M."/>
            <person name="Nowak J.K."/>
            <person name="Plattner H."/>
            <person name="Poulain J."/>
            <person name="Ruiz F."/>
            <person name="Serrano V."/>
            <person name="Zagulski M."/>
            <person name="Dessen P."/>
            <person name="Betermier M."/>
            <person name="Weissenbach J."/>
            <person name="Scarpelli C."/>
            <person name="Schachter V."/>
            <person name="Sperling L."/>
            <person name="Meyer E."/>
            <person name="Cohen J."/>
            <person name="Wincker P."/>
        </authorList>
    </citation>
    <scope>NUCLEOTIDE SEQUENCE [LARGE SCALE GENOMIC DNA]</scope>
    <source>
        <strain evidence="1 2">Stock d4-2</strain>
    </source>
</reference>
<dbReference type="KEGG" id="ptm:GSPATT00039243001"/>
<sequence length="64" mass="7832">MTNDMILKIVSKLENKLKPQVRPNKLNLKIIQHFNKYIYFSAFNIKFYPNHLQVFHIFKNQILR</sequence>
<organism evidence="1 2">
    <name type="scientific">Paramecium tetraurelia</name>
    <dbReference type="NCBI Taxonomy" id="5888"/>
    <lineage>
        <taxon>Eukaryota</taxon>
        <taxon>Sar</taxon>
        <taxon>Alveolata</taxon>
        <taxon>Ciliophora</taxon>
        <taxon>Intramacronucleata</taxon>
        <taxon>Oligohymenophorea</taxon>
        <taxon>Peniculida</taxon>
        <taxon>Parameciidae</taxon>
        <taxon>Paramecium</taxon>
    </lineage>
</organism>
<proteinExistence type="predicted"/>
<dbReference type="Proteomes" id="UP000000600">
    <property type="component" value="Unassembled WGS sequence"/>
</dbReference>
<evidence type="ECO:0008006" key="3">
    <source>
        <dbReference type="Google" id="ProtNLM"/>
    </source>
</evidence>
<dbReference type="InParanoid" id="A0D3S3"/>
<dbReference type="AlphaFoldDB" id="A0D3S3"/>
<evidence type="ECO:0000313" key="1">
    <source>
        <dbReference type="EMBL" id="CAK77690.1"/>
    </source>
</evidence>
<evidence type="ECO:0000313" key="2">
    <source>
        <dbReference type="Proteomes" id="UP000000600"/>
    </source>
</evidence>